<organism evidence="2 3">
    <name type="scientific">Rubricella aquisinus</name>
    <dbReference type="NCBI Taxonomy" id="2028108"/>
    <lineage>
        <taxon>Bacteria</taxon>
        <taxon>Pseudomonadati</taxon>
        <taxon>Pseudomonadota</taxon>
        <taxon>Alphaproteobacteria</taxon>
        <taxon>Rhodobacterales</taxon>
        <taxon>Paracoccaceae</taxon>
        <taxon>Rubricella</taxon>
    </lineage>
</organism>
<reference evidence="2 3" key="1">
    <citation type="submission" date="2020-08" db="EMBL/GenBank/DDBJ databases">
        <title>Genomic Encyclopedia of Type Strains, Phase IV (KMG-IV): sequencing the most valuable type-strain genomes for metagenomic binning, comparative biology and taxonomic classification.</title>
        <authorList>
            <person name="Goeker M."/>
        </authorList>
    </citation>
    <scope>NUCLEOTIDE SEQUENCE [LARGE SCALE GENOMIC DNA]</scope>
    <source>
        <strain evidence="2 3">DSM 103377</strain>
    </source>
</reference>
<evidence type="ECO:0000313" key="3">
    <source>
        <dbReference type="Proteomes" id="UP000553766"/>
    </source>
</evidence>
<comment type="caution">
    <text evidence="2">The sequence shown here is derived from an EMBL/GenBank/DDBJ whole genome shotgun (WGS) entry which is preliminary data.</text>
</comment>
<keyword evidence="3" id="KW-1185">Reference proteome</keyword>
<dbReference type="EMBL" id="JACIJS010000004">
    <property type="protein sequence ID" value="MBB5515691.1"/>
    <property type="molecule type" value="Genomic_DNA"/>
</dbReference>
<evidence type="ECO:0000256" key="1">
    <source>
        <dbReference type="SAM" id="MobiDB-lite"/>
    </source>
</evidence>
<feature type="region of interest" description="Disordered" evidence="1">
    <location>
        <begin position="22"/>
        <end position="44"/>
    </location>
</feature>
<sequence>MLSQSGGRPKGGRADLAAKHFIAPPSPTMPLYPTAEKRPPCGSDGRWTGGFALIPVLLGDLEPPTNCEP</sequence>
<proteinExistence type="predicted"/>
<dbReference type="AlphaFoldDB" id="A0A840WMA7"/>
<evidence type="ECO:0000313" key="2">
    <source>
        <dbReference type="EMBL" id="MBB5515691.1"/>
    </source>
</evidence>
<name>A0A840WMA7_9RHOB</name>
<accession>A0A840WMA7</accession>
<gene>
    <name evidence="2" type="ORF">FHS89_001703</name>
</gene>
<protein>
    <submittedName>
        <fullName evidence="2">Uncharacterized protein</fullName>
    </submittedName>
</protein>
<dbReference type="Proteomes" id="UP000553766">
    <property type="component" value="Unassembled WGS sequence"/>
</dbReference>